<protein>
    <submittedName>
        <fullName evidence="2">Uncharacterized protein</fullName>
    </submittedName>
</protein>
<comment type="caution">
    <text evidence="2">The sequence shown here is derived from an EMBL/GenBank/DDBJ whole genome shotgun (WGS) entry which is preliminary data.</text>
</comment>
<feature type="region of interest" description="Disordered" evidence="1">
    <location>
        <begin position="42"/>
        <end position="71"/>
    </location>
</feature>
<feature type="compositionally biased region" description="Basic and acidic residues" evidence="1">
    <location>
        <begin position="53"/>
        <end position="71"/>
    </location>
</feature>
<evidence type="ECO:0000313" key="2">
    <source>
        <dbReference type="EMBL" id="GII43550.1"/>
    </source>
</evidence>
<sequence length="71" mass="7937">MIDMSVGDGEVRTQIYEERDLAPFLGAEDPRLLRMFVRVGSRSAHQGPMPGNEVDHRGDVRVDRATERIGA</sequence>
<dbReference type="EMBL" id="BOOP01000068">
    <property type="protein sequence ID" value="GII43550.1"/>
    <property type="molecule type" value="Genomic_DNA"/>
</dbReference>
<gene>
    <name evidence="2" type="ORF">Pph01_85530</name>
</gene>
<organism evidence="2 3">
    <name type="scientific">Planotetraspora phitsanulokensis</name>
    <dbReference type="NCBI Taxonomy" id="575192"/>
    <lineage>
        <taxon>Bacteria</taxon>
        <taxon>Bacillati</taxon>
        <taxon>Actinomycetota</taxon>
        <taxon>Actinomycetes</taxon>
        <taxon>Streptosporangiales</taxon>
        <taxon>Streptosporangiaceae</taxon>
        <taxon>Planotetraspora</taxon>
    </lineage>
</organism>
<evidence type="ECO:0000256" key="1">
    <source>
        <dbReference type="SAM" id="MobiDB-lite"/>
    </source>
</evidence>
<accession>A0A8J3XJV1</accession>
<name>A0A8J3XJV1_9ACTN</name>
<dbReference type="Proteomes" id="UP000622547">
    <property type="component" value="Unassembled WGS sequence"/>
</dbReference>
<proteinExistence type="predicted"/>
<dbReference type="AlphaFoldDB" id="A0A8J3XJV1"/>
<keyword evidence="3" id="KW-1185">Reference proteome</keyword>
<reference evidence="2 3" key="1">
    <citation type="submission" date="2021-01" db="EMBL/GenBank/DDBJ databases">
        <title>Whole genome shotgun sequence of Planotetraspora phitsanulokensis NBRC 104273.</title>
        <authorList>
            <person name="Komaki H."/>
            <person name="Tamura T."/>
        </authorList>
    </citation>
    <scope>NUCLEOTIDE SEQUENCE [LARGE SCALE GENOMIC DNA]</scope>
    <source>
        <strain evidence="2 3">NBRC 104273</strain>
    </source>
</reference>
<evidence type="ECO:0000313" key="3">
    <source>
        <dbReference type="Proteomes" id="UP000622547"/>
    </source>
</evidence>